<comment type="caution">
    <text evidence="1">The sequence shown here is derived from an EMBL/GenBank/DDBJ whole genome shotgun (WGS) entry which is preliminary data.</text>
</comment>
<name>A0A2K1Q4Y2_9GAMM</name>
<reference evidence="2" key="1">
    <citation type="submission" date="2017-09" db="EMBL/GenBank/DDBJ databases">
        <authorList>
            <person name="Palmer M."/>
            <person name="Steenkamp E.T."/>
            <person name="Coetzee M.P."/>
            <person name="Avontuur J.R."/>
            <person name="Van Zyl E."/>
            <person name="Chan W.-Y."/>
            <person name="Blom J."/>
            <person name="Venter S.N."/>
        </authorList>
    </citation>
    <scope>NUCLEOTIDE SEQUENCE [LARGE SCALE GENOMIC DNA]</scope>
    <source>
        <strain evidence="2">QC88-366</strain>
    </source>
</reference>
<accession>A0A2K1Q4Y2</accession>
<dbReference type="EMBL" id="NWUO01000023">
    <property type="protein sequence ID" value="PNS10086.1"/>
    <property type="molecule type" value="Genomic_DNA"/>
</dbReference>
<proteinExistence type="predicted"/>
<protein>
    <submittedName>
        <fullName evidence="1">Uncharacterized protein</fullName>
    </submittedName>
</protein>
<dbReference type="RefSeq" id="WP_103061337.1">
    <property type="nucleotide sequence ID" value="NZ_BSOF01000029.1"/>
</dbReference>
<gene>
    <name evidence="1" type="ORF">COO59_19400</name>
</gene>
<organism evidence="1 2">
    <name type="scientific">Mixta theicola</name>
    <dbReference type="NCBI Taxonomy" id="1458355"/>
    <lineage>
        <taxon>Bacteria</taxon>
        <taxon>Pseudomonadati</taxon>
        <taxon>Pseudomonadota</taxon>
        <taxon>Gammaproteobacteria</taxon>
        <taxon>Enterobacterales</taxon>
        <taxon>Erwiniaceae</taxon>
        <taxon>Mixta</taxon>
    </lineage>
</organism>
<keyword evidence="2" id="KW-1185">Reference proteome</keyword>
<dbReference type="AlphaFoldDB" id="A0A2K1Q4Y2"/>
<dbReference type="OrthoDB" id="7022686at2"/>
<sequence>MSVSNQTPYISHTANGQTTVFAFAFYVINASDLQVSIDNTVIDTGYSVTGIGNPRGGSVAFNPPVRNATVLIERAKQLPAFNDRGQPIALNPPLIFLLSAAR</sequence>
<evidence type="ECO:0000313" key="2">
    <source>
        <dbReference type="Proteomes" id="UP000236345"/>
    </source>
</evidence>
<dbReference type="Proteomes" id="UP000236345">
    <property type="component" value="Unassembled WGS sequence"/>
</dbReference>
<evidence type="ECO:0000313" key="1">
    <source>
        <dbReference type="EMBL" id="PNS10086.1"/>
    </source>
</evidence>